<dbReference type="InterPro" id="IPR012337">
    <property type="entry name" value="RNaseH-like_sf"/>
</dbReference>
<proteinExistence type="predicted"/>
<feature type="region of interest" description="Disordered" evidence="1">
    <location>
        <begin position="232"/>
        <end position="297"/>
    </location>
</feature>
<dbReference type="PANTHER" id="PTHR47481">
    <property type="match status" value="1"/>
</dbReference>
<evidence type="ECO:0000313" key="2">
    <source>
        <dbReference type="EMBL" id="SPD04233.1"/>
    </source>
</evidence>
<dbReference type="EMBL" id="OIVN01002512">
    <property type="protein sequence ID" value="SPD04233.1"/>
    <property type="molecule type" value="Genomic_DNA"/>
</dbReference>
<sequence length="655" mass="72376">MASANSSINIPTNQSPLLLLNNMSNLMSTKLDSSNYMIWKLQITTILDAYSMLDHLDGSIPKPNQFLTTETGIQAVNLDFLLWNKKDKALLSLLYFTCSSSVLAMVLGKSSSQEVWNTLKERFTSTARSNVLNLKLELQSIKKAGNESVSSYLQRIKTVRDKLFAVGVHSDHEELIHEYAPFASAIRTRDTILPLEKLSVLLQTEEQSMNEATESLSNSTLAMFVSHNKPNFNGNQGFNRGRGRNSYFRGRGGGGRNSSFNQGFNSPNASTQYSPQYQQQQLNPPASQPSQTTLQGKNERPTCQIYCKMGHYAINYYHRMNFAYQGKNPTTKLAAMASTSNLHYTQNAKTWLTDTGATDHITANANNLSLQAPYQGQEQVSVEGKHRHLVHCAVALLSQSKLPMSYWSYAISTATHLINKLPTPNLESPSIDSWLNTLLLQHTCSHNSMVISPPSHESNTTTTGQCTIPTVSVPLPVTDLNVPYNSPTDTNIYPLSSMPLPTGQNAHLAPTPTTHAPIAMLANPIPNTNPATASLSDNTPSPDLPIPHTHIPSVVPQPKQTRSKNGIFKLKLTYVALIDYTVIEPTSYTVASKHSSWCTTMDEEFQALQKQGTWSLVPLPISKNVVGCKWVYKLKTHSDGTIARYKARLVAKGLH</sequence>
<accession>A0A2N9GXK0</accession>
<organism evidence="2">
    <name type="scientific">Fagus sylvatica</name>
    <name type="common">Beechnut</name>
    <dbReference type="NCBI Taxonomy" id="28930"/>
    <lineage>
        <taxon>Eukaryota</taxon>
        <taxon>Viridiplantae</taxon>
        <taxon>Streptophyta</taxon>
        <taxon>Embryophyta</taxon>
        <taxon>Tracheophyta</taxon>
        <taxon>Spermatophyta</taxon>
        <taxon>Magnoliopsida</taxon>
        <taxon>eudicotyledons</taxon>
        <taxon>Gunneridae</taxon>
        <taxon>Pentapetalae</taxon>
        <taxon>rosids</taxon>
        <taxon>fabids</taxon>
        <taxon>Fagales</taxon>
        <taxon>Fagaceae</taxon>
        <taxon>Fagus</taxon>
    </lineage>
</organism>
<reference evidence="2" key="1">
    <citation type="submission" date="2018-02" db="EMBL/GenBank/DDBJ databases">
        <authorList>
            <person name="Cohen D.B."/>
            <person name="Kent A.D."/>
        </authorList>
    </citation>
    <scope>NUCLEOTIDE SEQUENCE</scope>
</reference>
<dbReference type="AlphaFoldDB" id="A0A2N9GXK0"/>
<protein>
    <submittedName>
        <fullName evidence="2">Uncharacterized protein</fullName>
    </submittedName>
</protein>
<feature type="compositionally biased region" description="Low complexity" evidence="1">
    <location>
        <begin position="257"/>
        <end position="291"/>
    </location>
</feature>
<dbReference type="SUPFAM" id="SSF53098">
    <property type="entry name" value="Ribonuclease H-like"/>
    <property type="match status" value="1"/>
</dbReference>
<gene>
    <name evidence="2" type="ORF">FSB_LOCUS32115</name>
</gene>
<feature type="compositionally biased region" description="Low complexity" evidence="1">
    <location>
        <begin position="232"/>
        <end position="249"/>
    </location>
</feature>
<evidence type="ECO:0000256" key="1">
    <source>
        <dbReference type="SAM" id="MobiDB-lite"/>
    </source>
</evidence>
<name>A0A2N9GXK0_FAGSY</name>
<dbReference type="Pfam" id="PF14223">
    <property type="entry name" value="Retrotran_gag_2"/>
    <property type="match status" value="1"/>
</dbReference>
<dbReference type="PANTHER" id="PTHR47481:SF37">
    <property type="entry name" value="RETROTRANSPOSON GAG DOMAIN-CONTAINING PROTEIN"/>
    <property type="match status" value="1"/>
</dbReference>